<evidence type="ECO:0000313" key="1">
    <source>
        <dbReference type="EMBL" id="MBD1270069.1"/>
    </source>
</evidence>
<dbReference type="AlphaFoldDB" id="A0A8I0KMT9"/>
<dbReference type="PANTHER" id="PTHR34129:SF1">
    <property type="entry name" value="DUF952 DOMAIN-CONTAINING PROTEIN"/>
    <property type="match status" value="1"/>
</dbReference>
<evidence type="ECO:0000313" key="2">
    <source>
        <dbReference type="Proteomes" id="UP000659061"/>
    </source>
</evidence>
<dbReference type="SUPFAM" id="SSF56399">
    <property type="entry name" value="ADP-ribosylation"/>
    <property type="match status" value="1"/>
</dbReference>
<dbReference type="InterPro" id="IPR009297">
    <property type="entry name" value="DUF952"/>
</dbReference>
<dbReference type="Proteomes" id="UP000659061">
    <property type="component" value="Unassembled WGS sequence"/>
</dbReference>
<dbReference type="Gene3D" id="3.20.170.20">
    <property type="entry name" value="Protein of unknown function DUF952"/>
    <property type="match status" value="1"/>
</dbReference>
<name>A0A8I0KMT9_9ACTN</name>
<sequence>MHPPTDENRRVTSDRLFHLVSESVWREVGDAYAPASLGTEGFVHLSTAEQVAGTAALFFAGVEDLLVLRIEVPAGDPLLRWEAAEGPRGTEDFPHYHGPIPRSWVVRRSRWRSGAEALGRES</sequence>
<gene>
    <name evidence="1" type="ORF">IDH50_07495</name>
</gene>
<dbReference type="EMBL" id="JACWMT010000001">
    <property type="protein sequence ID" value="MBD1270069.1"/>
    <property type="molecule type" value="Genomic_DNA"/>
</dbReference>
<accession>A0A8I0KMT9</accession>
<comment type="caution">
    <text evidence="1">The sequence shown here is derived from an EMBL/GenBank/DDBJ whole genome shotgun (WGS) entry which is preliminary data.</text>
</comment>
<protein>
    <submittedName>
        <fullName evidence="1">DUF952 domain-containing protein</fullName>
    </submittedName>
</protein>
<proteinExistence type="predicted"/>
<dbReference type="PANTHER" id="PTHR34129">
    <property type="entry name" value="BLR1139 PROTEIN"/>
    <property type="match status" value="1"/>
</dbReference>
<dbReference type="Pfam" id="PF06108">
    <property type="entry name" value="DUF952"/>
    <property type="match status" value="1"/>
</dbReference>
<organism evidence="1 2">
    <name type="scientific">Aeromicrobium tamlense</name>
    <dbReference type="NCBI Taxonomy" id="375541"/>
    <lineage>
        <taxon>Bacteria</taxon>
        <taxon>Bacillati</taxon>
        <taxon>Actinomycetota</taxon>
        <taxon>Actinomycetes</taxon>
        <taxon>Propionibacteriales</taxon>
        <taxon>Nocardioidaceae</taxon>
        <taxon>Aeromicrobium</taxon>
    </lineage>
</organism>
<reference evidence="1" key="1">
    <citation type="submission" date="2020-09" db="EMBL/GenBank/DDBJ databases">
        <title>Novel species in genus Aeromicrobium.</title>
        <authorList>
            <person name="Zhang G."/>
        </authorList>
    </citation>
    <scope>NUCLEOTIDE SEQUENCE</scope>
    <source>
        <strain evidence="1">SSW1-57</strain>
    </source>
</reference>